<evidence type="ECO:0000313" key="1">
    <source>
        <dbReference type="EMBL" id="KEQ80231.1"/>
    </source>
</evidence>
<dbReference type="PANTHER" id="PTHR47843:SF5">
    <property type="entry name" value="BTB_POZ DOMAIN PROTEIN"/>
    <property type="match status" value="1"/>
</dbReference>
<keyword evidence="2" id="KW-1185">Reference proteome</keyword>
<protein>
    <recommendedName>
        <fullName evidence="3">BTB domain-containing protein</fullName>
    </recommendedName>
</protein>
<dbReference type="RefSeq" id="XP_029756418.1">
    <property type="nucleotide sequence ID" value="XM_029901288.1"/>
</dbReference>
<name>A0A074Y004_AURPU</name>
<dbReference type="OrthoDB" id="6359816at2759"/>
<reference evidence="1 2" key="1">
    <citation type="journal article" date="2014" name="BMC Genomics">
        <title>Genome sequencing of four Aureobasidium pullulans varieties: biotechnological potential, stress tolerance, and description of new species.</title>
        <authorList>
            <person name="Gostin Ar C."/>
            <person name="Ohm R.A."/>
            <person name="Kogej T."/>
            <person name="Sonjak S."/>
            <person name="Turk M."/>
            <person name="Zajc J."/>
            <person name="Zalar P."/>
            <person name="Grube M."/>
            <person name="Sun H."/>
            <person name="Han J."/>
            <person name="Sharma A."/>
            <person name="Chiniquy J."/>
            <person name="Ngan C.Y."/>
            <person name="Lipzen A."/>
            <person name="Barry K."/>
            <person name="Grigoriev I.V."/>
            <person name="Gunde-Cimerman N."/>
        </authorList>
    </citation>
    <scope>NUCLEOTIDE SEQUENCE [LARGE SCALE GENOMIC DNA]</scope>
    <source>
        <strain evidence="1 2">EXF-150</strain>
    </source>
</reference>
<proteinExistence type="predicted"/>
<dbReference type="Proteomes" id="UP000030706">
    <property type="component" value="Unassembled WGS sequence"/>
</dbReference>
<dbReference type="GeneID" id="40743594"/>
<evidence type="ECO:0008006" key="3">
    <source>
        <dbReference type="Google" id="ProtNLM"/>
    </source>
</evidence>
<dbReference type="EMBL" id="KL584999">
    <property type="protein sequence ID" value="KEQ80231.1"/>
    <property type="molecule type" value="Genomic_DNA"/>
</dbReference>
<feature type="non-terminal residue" evidence="1">
    <location>
        <position position="1"/>
    </location>
</feature>
<dbReference type="AlphaFoldDB" id="A0A074Y004"/>
<gene>
    <name evidence="1" type="ORF">M438DRAFT_282137</name>
</gene>
<dbReference type="InterPro" id="IPR011333">
    <property type="entry name" value="SKP1/BTB/POZ_sf"/>
</dbReference>
<accession>A0A074Y004</accession>
<sequence length="172" mass="20122">DRSNANFEIRCGNKKFKIYKTIIRAYSNVLTKACDNRSFEATLLGILDLKAYPYNNNLNNLGNGDDPNIVEEIVYFFYYLKLSPKARGMYRYTTDKELSRHSLILLARIYVLAKKYFIEALKAKVLHYFSYIIRYPIYLELVEAYYIIYKKTIEPASKHGLRTIVVKALACN</sequence>
<dbReference type="PANTHER" id="PTHR47843">
    <property type="entry name" value="BTB DOMAIN-CONTAINING PROTEIN-RELATED"/>
    <property type="match status" value="1"/>
</dbReference>
<organism evidence="1 2">
    <name type="scientific">Aureobasidium pullulans EXF-150</name>
    <dbReference type="NCBI Taxonomy" id="1043002"/>
    <lineage>
        <taxon>Eukaryota</taxon>
        <taxon>Fungi</taxon>
        <taxon>Dikarya</taxon>
        <taxon>Ascomycota</taxon>
        <taxon>Pezizomycotina</taxon>
        <taxon>Dothideomycetes</taxon>
        <taxon>Dothideomycetidae</taxon>
        <taxon>Dothideales</taxon>
        <taxon>Saccotheciaceae</taxon>
        <taxon>Aureobasidium</taxon>
    </lineage>
</organism>
<dbReference type="HOGENOM" id="CLU_057752_5_3_1"/>
<evidence type="ECO:0000313" key="2">
    <source>
        <dbReference type="Proteomes" id="UP000030706"/>
    </source>
</evidence>
<dbReference type="STRING" id="1043002.A0A074Y004"/>
<dbReference type="Gene3D" id="3.30.710.10">
    <property type="entry name" value="Potassium Channel Kv1.1, Chain A"/>
    <property type="match status" value="1"/>
</dbReference>